<organism evidence="2 3">
    <name type="scientific">Candidatus Methanodesulfokora washburnensis</name>
    <dbReference type="NCBI Taxonomy" id="2478471"/>
    <lineage>
        <taxon>Archaea</taxon>
        <taxon>Thermoproteota</taxon>
        <taxon>Candidatus Korarchaeia</taxon>
        <taxon>Candidatus Korarchaeia incertae sedis</taxon>
        <taxon>Candidatus Methanodesulfokora</taxon>
    </lineage>
</organism>
<sequence length="412" mass="48479">MDLEIEAYLTIHKAGFAVLSFWLFTDKGIKLEDTIKMEDPFSPFRAREIWTGFLDHIRKCKMVPEELIDKIGRGEEFTTSIEKIHNLYRSFVQSVIHDVDSCEELKKKIRYSITGISLVVAIFDVDQLDKFLHNHRKELHGMLAIEEMWDWVSEAWISDAMKKNLAWREGWHVYIGNGRALLIVSKEANDRLRERLKRKIKEKIPDIIFEMGPSELLPGLHPPYTIVFDKERIAEEELRRTWKYQLREIMLDLTTIMENLSLQEIMLRTYDYILGEKMPKSIKGLSTLKEEISKAIEEFLNVRVWKPLTAKKWIEFGKNVMGIDEMYKSIRRRLNLVESMIRTLYDKMFNWLILLLTTVSGYLQIVELAILTGFNAKCIIEVWGVCIKALGVALLVFTIFLFVFYRKIKKIS</sequence>
<keyword evidence="1" id="KW-1133">Transmembrane helix</keyword>
<evidence type="ECO:0000313" key="3">
    <source>
        <dbReference type="Proteomes" id="UP000277582"/>
    </source>
</evidence>
<dbReference type="EMBL" id="RCOS01000049">
    <property type="protein sequence ID" value="RSN76919.1"/>
    <property type="molecule type" value="Genomic_DNA"/>
</dbReference>
<feature type="transmembrane region" description="Helical" evidence="1">
    <location>
        <begin position="349"/>
        <end position="370"/>
    </location>
</feature>
<feature type="transmembrane region" description="Helical" evidence="1">
    <location>
        <begin position="382"/>
        <end position="405"/>
    </location>
</feature>
<keyword evidence="3" id="KW-1185">Reference proteome</keyword>
<evidence type="ECO:0000313" key="2">
    <source>
        <dbReference type="EMBL" id="RSN76919.1"/>
    </source>
</evidence>
<gene>
    <name evidence="2" type="ORF">D6D85_03305</name>
</gene>
<protein>
    <submittedName>
        <fullName evidence="2">Uncharacterized protein</fullName>
    </submittedName>
</protein>
<accession>A0A3R9R810</accession>
<evidence type="ECO:0000256" key="1">
    <source>
        <dbReference type="SAM" id="Phobius"/>
    </source>
</evidence>
<dbReference type="Proteomes" id="UP000277582">
    <property type="component" value="Unassembled WGS sequence"/>
</dbReference>
<name>A0A3R9R810_9CREN</name>
<reference evidence="2 3" key="1">
    <citation type="submission" date="2018-10" db="EMBL/GenBank/DDBJ databases">
        <title>Co-occurring genomic capacity for anaerobic methane metabolism and dissimilatory sulfite reduction discovered in the Korarchaeota.</title>
        <authorList>
            <person name="Mckay L.J."/>
            <person name="Dlakic M."/>
            <person name="Fields M.W."/>
            <person name="Delmont T.O."/>
            <person name="Eren A.M."/>
            <person name="Jay Z.J."/>
            <person name="Klingelsmith K.B."/>
            <person name="Rusch D.B."/>
            <person name="Inskeep W.P."/>
        </authorList>
    </citation>
    <scope>NUCLEOTIDE SEQUENCE [LARGE SCALE GENOMIC DNA]</scope>
    <source>
        <strain evidence="2 3">MDKW</strain>
    </source>
</reference>
<proteinExistence type="predicted"/>
<comment type="caution">
    <text evidence="2">The sequence shown here is derived from an EMBL/GenBank/DDBJ whole genome shotgun (WGS) entry which is preliminary data.</text>
</comment>
<keyword evidence="1" id="KW-0812">Transmembrane</keyword>
<dbReference type="AlphaFoldDB" id="A0A3R9R810"/>
<keyword evidence="1" id="KW-0472">Membrane</keyword>